<dbReference type="EMBL" id="JASXSV010000020">
    <property type="protein sequence ID" value="MDP0589756.1"/>
    <property type="molecule type" value="Genomic_DNA"/>
</dbReference>
<dbReference type="Proteomes" id="UP001178148">
    <property type="component" value="Unassembled WGS sequence"/>
</dbReference>
<keyword evidence="5" id="KW-0131">Cell cycle</keyword>
<dbReference type="SUPFAM" id="SSF52964">
    <property type="entry name" value="TolB, N-terminal domain"/>
    <property type="match status" value="1"/>
</dbReference>
<keyword evidence="3 5" id="KW-0732">Signal</keyword>
<keyword evidence="5" id="KW-0132">Cell division</keyword>
<dbReference type="InterPro" id="IPR011042">
    <property type="entry name" value="6-blade_b-propeller_TolB-like"/>
</dbReference>
<dbReference type="AlphaFoldDB" id="A0AA90SN89"/>
<dbReference type="PANTHER" id="PTHR36842">
    <property type="entry name" value="PROTEIN TOLB HOMOLOG"/>
    <property type="match status" value="1"/>
</dbReference>
<dbReference type="GO" id="GO:0051301">
    <property type="term" value="P:cell division"/>
    <property type="evidence" value="ECO:0007669"/>
    <property type="project" value="UniProtKB-UniRule"/>
</dbReference>
<dbReference type="GO" id="GO:0042597">
    <property type="term" value="C:periplasmic space"/>
    <property type="evidence" value="ECO:0007669"/>
    <property type="project" value="UniProtKB-SubCell"/>
</dbReference>
<dbReference type="InterPro" id="IPR014167">
    <property type="entry name" value="Tol-Pal_TolB"/>
</dbReference>
<dbReference type="NCBIfam" id="TIGR02800">
    <property type="entry name" value="propeller_TolB"/>
    <property type="match status" value="1"/>
</dbReference>
<feature type="domain" description="TolB N-terminal" evidence="6">
    <location>
        <begin position="59"/>
        <end position="160"/>
    </location>
</feature>
<comment type="subcellular location">
    <subcellularLocation>
        <location evidence="1 5">Periplasm</location>
    </subcellularLocation>
</comment>
<evidence type="ECO:0000256" key="2">
    <source>
        <dbReference type="ARBA" id="ARBA00009820"/>
    </source>
</evidence>
<reference evidence="7 8" key="1">
    <citation type="journal article" date="2023" name="bioRxiv">
        <title>An intranuclear bacterial parasite of deep-sea mussels expresses apoptosis inhibitors acquired from its host.</title>
        <authorList>
            <person name="Gonzalez Porras M.A."/>
            <person name="Assie A."/>
            <person name="Tietjen M."/>
            <person name="Violette M."/>
            <person name="Kleiner M."/>
            <person name="Gruber-Vodicka H."/>
            <person name="Dubilier N."/>
            <person name="Leisch N."/>
        </authorList>
    </citation>
    <scope>NUCLEOTIDE SEQUENCE [LARGE SCALE GENOMIC DNA]</scope>
    <source>
        <strain evidence="7">IAP13</strain>
    </source>
</reference>
<proteinExistence type="inferred from homology"/>
<comment type="function">
    <text evidence="5">Part of the Tol-Pal system, which plays a role in outer membrane invagination during cell division and is important for maintaining outer membrane integrity.</text>
</comment>
<protein>
    <recommendedName>
        <fullName evidence="5">Tol-Pal system protein TolB</fullName>
    </recommendedName>
</protein>
<gene>
    <name evidence="5 7" type="primary">tolB</name>
    <name evidence="7" type="ORF">QS748_11435</name>
</gene>
<dbReference type="Pfam" id="PF04052">
    <property type="entry name" value="TolB_N"/>
    <property type="match status" value="1"/>
</dbReference>
<evidence type="ECO:0000256" key="3">
    <source>
        <dbReference type="ARBA" id="ARBA00022729"/>
    </source>
</evidence>
<dbReference type="PANTHER" id="PTHR36842:SF1">
    <property type="entry name" value="PROTEIN TOLB"/>
    <property type="match status" value="1"/>
</dbReference>
<sequence>MITSHKQEHTASTISDTCTGSLPTLPADEMLPAALPSWIRWVLLLTIVSFIGLAQADLVLNVTHGNDKLTTIAVSPFGWTGNTILPEDMASIVDNDLTLSGLFEALPRNNMLSFPNTQSEVYYRDWKVLGAAYLVTGRVERALDTYKIYYQLFDIVRQKSISSGQVMGEENQLRALAHHVSDIVYEKMTGIKGDFSTRILYISAEIVTPAKKRVRRKKETIVPPVYDYSLKYADADGKRVLTIFKSREPIMSPCWSPDGSSVAYVSFETGRSSIFIQELTTGKRKQITAYKGLNSSPAWSPDGKKIAFVLSKNGSPDIYILDMPSNKLSQITSHFSIDTEPDWMPDGNSIIFTSNRGGSAQIYQLHIESRPGGLTLAKGESKRLTFHGQFNARAKVFPDGKSLAIIHKGKQSVNFNIIIQDLATGRIRRLTSSALEDSPSIAPGGRRLIYSTQGKTYGELRIVSVDGMVRYSLPSASGDVREPVWGPSINFKK</sequence>
<dbReference type="Gene3D" id="2.120.10.30">
    <property type="entry name" value="TolB, C-terminal domain"/>
    <property type="match status" value="1"/>
</dbReference>
<keyword evidence="8" id="KW-1185">Reference proteome</keyword>
<organism evidence="7 8">
    <name type="scientific">Candidatus Endonucleibacter bathymodioli</name>
    <dbReference type="NCBI Taxonomy" id="539814"/>
    <lineage>
        <taxon>Bacteria</taxon>
        <taxon>Pseudomonadati</taxon>
        <taxon>Pseudomonadota</taxon>
        <taxon>Gammaproteobacteria</taxon>
        <taxon>Oceanospirillales</taxon>
        <taxon>Endozoicomonadaceae</taxon>
        <taxon>Candidatus Endonucleibacter</taxon>
    </lineage>
</organism>
<dbReference type="InterPro" id="IPR007195">
    <property type="entry name" value="TolB_N"/>
</dbReference>
<dbReference type="Pfam" id="PF07676">
    <property type="entry name" value="PD40"/>
    <property type="match status" value="3"/>
</dbReference>
<dbReference type="Gene3D" id="3.40.50.10070">
    <property type="entry name" value="TolB, N-terminal domain"/>
    <property type="match status" value="1"/>
</dbReference>
<keyword evidence="4 5" id="KW-0574">Periplasm</keyword>
<evidence type="ECO:0000256" key="4">
    <source>
        <dbReference type="ARBA" id="ARBA00022764"/>
    </source>
</evidence>
<dbReference type="GO" id="GO:0017038">
    <property type="term" value="P:protein import"/>
    <property type="evidence" value="ECO:0007669"/>
    <property type="project" value="InterPro"/>
</dbReference>
<evidence type="ECO:0000256" key="5">
    <source>
        <dbReference type="HAMAP-Rule" id="MF_00671"/>
    </source>
</evidence>
<evidence type="ECO:0000256" key="1">
    <source>
        <dbReference type="ARBA" id="ARBA00004418"/>
    </source>
</evidence>
<name>A0AA90SN89_9GAMM</name>
<comment type="subunit">
    <text evidence="5">The Tol-Pal system is composed of five core proteins: the inner membrane proteins TolA, TolQ and TolR, the periplasmic protein TolB and the outer membrane protein Pal. They form a network linking the inner and outer membranes and the peptidoglycan layer.</text>
</comment>
<comment type="caution">
    <text evidence="7">The sequence shown here is derived from an EMBL/GenBank/DDBJ whole genome shotgun (WGS) entry which is preliminary data.</text>
</comment>
<evidence type="ECO:0000259" key="6">
    <source>
        <dbReference type="Pfam" id="PF04052"/>
    </source>
</evidence>
<evidence type="ECO:0000313" key="8">
    <source>
        <dbReference type="Proteomes" id="UP001178148"/>
    </source>
</evidence>
<dbReference type="HAMAP" id="MF_00671">
    <property type="entry name" value="TolB"/>
    <property type="match status" value="1"/>
</dbReference>
<dbReference type="InterPro" id="IPR011659">
    <property type="entry name" value="WD40"/>
</dbReference>
<comment type="similarity">
    <text evidence="2 5">Belongs to the TolB family.</text>
</comment>
<accession>A0AA90SN89</accession>
<evidence type="ECO:0000313" key="7">
    <source>
        <dbReference type="EMBL" id="MDP0589756.1"/>
    </source>
</evidence>
<dbReference type="SUPFAM" id="SSF69304">
    <property type="entry name" value="Tricorn protease N-terminal domain"/>
    <property type="match status" value="1"/>
</dbReference>